<dbReference type="SMART" id="SM00184">
    <property type="entry name" value="RING"/>
    <property type="match status" value="1"/>
</dbReference>
<dbReference type="CDD" id="cd16574">
    <property type="entry name" value="RING-HC_Topors"/>
    <property type="match status" value="1"/>
</dbReference>
<evidence type="ECO:0000256" key="2">
    <source>
        <dbReference type="ARBA" id="ARBA00022771"/>
    </source>
</evidence>
<dbReference type="InterPro" id="IPR058746">
    <property type="entry name" value="Znf_RING-type_Topors"/>
</dbReference>
<dbReference type="InterPro" id="IPR017907">
    <property type="entry name" value="Znf_RING_CS"/>
</dbReference>
<organism evidence="7 8">
    <name type="scientific">Tetradesmus obliquus</name>
    <name type="common">Green alga</name>
    <name type="synonym">Acutodesmus obliquus</name>
    <dbReference type="NCBI Taxonomy" id="3088"/>
    <lineage>
        <taxon>Eukaryota</taxon>
        <taxon>Viridiplantae</taxon>
        <taxon>Chlorophyta</taxon>
        <taxon>core chlorophytes</taxon>
        <taxon>Chlorophyceae</taxon>
        <taxon>CS clade</taxon>
        <taxon>Sphaeropleales</taxon>
        <taxon>Scenedesmaceae</taxon>
        <taxon>Tetradesmus</taxon>
    </lineage>
</organism>
<evidence type="ECO:0000313" key="8">
    <source>
        <dbReference type="Proteomes" id="UP001244341"/>
    </source>
</evidence>
<feature type="domain" description="RING-type" evidence="6">
    <location>
        <begin position="53"/>
        <end position="94"/>
    </location>
</feature>
<feature type="compositionally biased region" description="Low complexity" evidence="5">
    <location>
        <begin position="230"/>
        <end position="252"/>
    </location>
</feature>
<evidence type="ECO:0000259" key="6">
    <source>
        <dbReference type="PROSITE" id="PS50089"/>
    </source>
</evidence>
<accession>A0ABY8TTD1</accession>
<feature type="region of interest" description="Disordered" evidence="5">
    <location>
        <begin position="291"/>
        <end position="413"/>
    </location>
</feature>
<reference evidence="7 8" key="1">
    <citation type="submission" date="2023-05" db="EMBL/GenBank/DDBJ databases">
        <title>A 100% complete, gapless, phased diploid assembly of the Scenedesmus obliquus UTEX 3031 genome.</title>
        <authorList>
            <person name="Biondi T.C."/>
            <person name="Hanschen E.R."/>
            <person name="Kwon T."/>
            <person name="Eng W."/>
            <person name="Kruse C.P.S."/>
            <person name="Koehler S.I."/>
            <person name="Kunde Y."/>
            <person name="Gleasner C.D."/>
            <person name="You Mak K.T."/>
            <person name="Polle J."/>
            <person name="Hovde B.T."/>
            <person name="Starkenburg S.R."/>
        </authorList>
    </citation>
    <scope>NUCLEOTIDE SEQUENCE [LARGE SCALE GENOMIC DNA]</scope>
    <source>
        <strain evidence="7 8">DOE0152z</strain>
    </source>
</reference>
<dbReference type="InterPro" id="IPR013083">
    <property type="entry name" value="Znf_RING/FYVE/PHD"/>
</dbReference>
<sequence>MSSLSSALERMGLQNDDELELEVQDSVFTPAQAEEGDAAEEAASEASADDMTCAICLERTQLTELALVKGCEHQYCVNCILQWALCKEWCPQCKQPFDYLLCHKQLDGTLSDFLVEESVVLLKRARWFDDHMREVARKGAMPAGLLAAASSAAGADYDSDADARDWADVYEDYLDAELEEDEEIEQYYFSSAAGRARVVLGNRRWGEGGFMRAGRMYARPVQNNARTPNAAGGKSAGGKAAAGKGAGKAAAGGTSGGAGSSRAAADAGQDDDDGYCDDDFCLDDEDFPYAMGGSGGSSSRAGNSQRRSGSSSSAGRSRARPDRPVGMTKPLRQLPKNSPVVHMAAGPLVSPLGKSPGSGGFQVGSWGASSSSGACVGSYGASAGSTPGSGRRAKRNARRAAQDAGCGDGPEYD</sequence>
<dbReference type="Gene3D" id="3.30.40.10">
    <property type="entry name" value="Zinc/RING finger domain, C3HC4 (zinc finger)"/>
    <property type="match status" value="1"/>
</dbReference>
<evidence type="ECO:0000256" key="4">
    <source>
        <dbReference type="PROSITE-ProRule" id="PRU00175"/>
    </source>
</evidence>
<keyword evidence="3" id="KW-0862">Zinc</keyword>
<keyword evidence="1" id="KW-0479">Metal-binding</keyword>
<gene>
    <name evidence="7" type="ORF">OEZ85_012447</name>
</gene>
<dbReference type="EMBL" id="CP126210">
    <property type="protein sequence ID" value="WIA12403.1"/>
    <property type="molecule type" value="Genomic_DNA"/>
</dbReference>
<dbReference type="Proteomes" id="UP001244341">
    <property type="component" value="Chromosome 3b"/>
</dbReference>
<evidence type="ECO:0000313" key="7">
    <source>
        <dbReference type="EMBL" id="WIA12403.1"/>
    </source>
</evidence>
<dbReference type="InterPro" id="IPR001841">
    <property type="entry name" value="Znf_RING"/>
</dbReference>
<feature type="region of interest" description="Disordered" evidence="5">
    <location>
        <begin position="224"/>
        <end position="270"/>
    </location>
</feature>
<evidence type="ECO:0000256" key="5">
    <source>
        <dbReference type="SAM" id="MobiDB-lite"/>
    </source>
</evidence>
<evidence type="ECO:0000256" key="3">
    <source>
        <dbReference type="ARBA" id="ARBA00022833"/>
    </source>
</evidence>
<dbReference type="PROSITE" id="PS00518">
    <property type="entry name" value="ZF_RING_1"/>
    <property type="match status" value="1"/>
</dbReference>
<feature type="compositionally biased region" description="Low complexity" evidence="5">
    <location>
        <begin position="297"/>
        <end position="316"/>
    </location>
</feature>
<dbReference type="PANTHER" id="PTHR47361:SF4">
    <property type="entry name" value="RING_U-BOX SUPERFAMILY PROTEIN"/>
    <property type="match status" value="1"/>
</dbReference>
<protein>
    <recommendedName>
        <fullName evidence="6">RING-type domain-containing protein</fullName>
    </recommendedName>
</protein>
<dbReference type="SUPFAM" id="SSF57850">
    <property type="entry name" value="RING/U-box"/>
    <property type="match status" value="1"/>
</dbReference>
<dbReference type="PROSITE" id="PS50089">
    <property type="entry name" value="ZF_RING_2"/>
    <property type="match status" value="1"/>
</dbReference>
<evidence type="ECO:0000256" key="1">
    <source>
        <dbReference type="ARBA" id="ARBA00022723"/>
    </source>
</evidence>
<proteinExistence type="predicted"/>
<feature type="compositionally biased region" description="Low complexity" evidence="5">
    <location>
        <begin position="364"/>
        <end position="385"/>
    </location>
</feature>
<keyword evidence="2 4" id="KW-0863">Zinc-finger</keyword>
<keyword evidence="8" id="KW-1185">Reference proteome</keyword>
<dbReference type="PANTHER" id="PTHR47361">
    <property type="entry name" value="RING/U-BOX SUPERFAMILY PROTEIN"/>
    <property type="match status" value="1"/>
</dbReference>
<name>A0ABY8TTD1_TETOB</name>